<keyword evidence="4 6" id="KW-1133">Transmembrane helix</keyword>
<evidence type="ECO:0000256" key="6">
    <source>
        <dbReference type="SAM" id="Phobius"/>
    </source>
</evidence>
<evidence type="ECO:0000256" key="2">
    <source>
        <dbReference type="ARBA" id="ARBA00005982"/>
    </source>
</evidence>
<dbReference type="EMBL" id="JARBHA010000011">
    <property type="protein sequence ID" value="KAJ9688386.1"/>
    <property type="molecule type" value="Genomic_DNA"/>
</dbReference>
<keyword evidence="5 6" id="KW-0472">Membrane</keyword>
<comment type="similarity">
    <text evidence="2">Belongs to the major facilitator superfamily. Proton-dependent oligopeptide transporter (POT/PTR) (TC 2.A.17) family.</text>
</comment>
<reference evidence="7 8" key="1">
    <citation type="journal article" date="2023" name="BMC Biotechnol.">
        <title>Vitis rotundifolia cv Carlos genome sequencing.</title>
        <authorList>
            <person name="Huff M."/>
            <person name="Hulse-Kemp A."/>
            <person name="Scheffler B."/>
            <person name="Youngblood R."/>
            <person name="Simpson S."/>
            <person name="Babiker E."/>
            <person name="Staton M."/>
        </authorList>
    </citation>
    <scope>NUCLEOTIDE SEQUENCE [LARGE SCALE GENOMIC DNA]</scope>
    <source>
        <tissue evidence="7">Leaf</tissue>
    </source>
</reference>
<sequence length="204" mass="23072">MSVSQYSFPVIQVSIMDRHLTPNFQIPRTSFGVFGVLPLTIWVAIYDPIIAPFLSKYTKSPHGLSLKQRMGIGLLTSWQALNTTIQSGLSENPMAVVNMSAFWLVPQSCLVGLAEAFNAFPKTMVIANLAGSVVIKIVNDVTRRGGKVSWVSNNLNKAHYDYYYWLLDILNLINFLYYLVCAWVYGPVRKTRCGMRRKSWKNRG</sequence>
<dbReference type="GO" id="GO:0022857">
    <property type="term" value="F:transmembrane transporter activity"/>
    <property type="evidence" value="ECO:0007669"/>
    <property type="project" value="InterPro"/>
</dbReference>
<gene>
    <name evidence="7" type="ORF">PVL29_014196</name>
</gene>
<evidence type="ECO:0000313" key="7">
    <source>
        <dbReference type="EMBL" id="KAJ9688386.1"/>
    </source>
</evidence>
<evidence type="ECO:0000256" key="5">
    <source>
        <dbReference type="ARBA" id="ARBA00023136"/>
    </source>
</evidence>
<accession>A0AA38ZG05</accession>
<evidence type="ECO:0000256" key="3">
    <source>
        <dbReference type="ARBA" id="ARBA00022692"/>
    </source>
</evidence>
<dbReference type="GO" id="GO:0016020">
    <property type="term" value="C:membrane"/>
    <property type="evidence" value="ECO:0007669"/>
    <property type="project" value="UniProtKB-SubCell"/>
</dbReference>
<comment type="subcellular location">
    <subcellularLocation>
        <location evidence="1">Membrane</location>
        <topology evidence="1">Multi-pass membrane protein</topology>
    </subcellularLocation>
</comment>
<dbReference type="Proteomes" id="UP001168098">
    <property type="component" value="Unassembled WGS sequence"/>
</dbReference>
<feature type="transmembrane region" description="Helical" evidence="6">
    <location>
        <begin position="162"/>
        <end position="188"/>
    </location>
</feature>
<dbReference type="AlphaFoldDB" id="A0AA38ZG05"/>
<name>A0AA38ZG05_VITRO</name>
<evidence type="ECO:0000256" key="1">
    <source>
        <dbReference type="ARBA" id="ARBA00004141"/>
    </source>
</evidence>
<protein>
    <submittedName>
        <fullName evidence="7">Uncharacterized protein</fullName>
    </submittedName>
</protein>
<organism evidence="7 8">
    <name type="scientific">Vitis rotundifolia</name>
    <name type="common">Muscadine grape</name>
    <dbReference type="NCBI Taxonomy" id="103349"/>
    <lineage>
        <taxon>Eukaryota</taxon>
        <taxon>Viridiplantae</taxon>
        <taxon>Streptophyta</taxon>
        <taxon>Embryophyta</taxon>
        <taxon>Tracheophyta</taxon>
        <taxon>Spermatophyta</taxon>
        <taxon>Magnoliopsida</taxon>
        <taxon>eudicotyledons</taxon>
        <taxon>Gunneridae</taxon>
        <taxon>Pentapetalae</taxon>
        <taxon>rosids</taxon>
        <taxon>Vitales</taxon>
        <taxon>Vitaceae</taxon>
        <taxon>Viteae</taxon>
        <taxon>Vitis</taxon>
    </lineage>
</organism>
<keyword evidence="3 6" id="KW-0812">Transmembrane</keyword>
<proteinExistence type="inferred from homology"/>
<dbReference type="InterPro" id="IPR036259">
    <property type="entry name" value="MFS_trans_sf"/>
</dbReference>
<dbReference type="PANTHER" id="PTHR11654">
    <property type="entry name" value="OLIGOPEPTIDE TRANSPORTER-RELATED"/>
    <property type="match status" value="1"/>
</dbReference>
<dbReference type="Gene3D" id="1.20.1250.20">
    <property type="entry name" value="MFS general substrate transporter like domains"/>
    <property type="match status" value="1"/>
</dbReference>
<evidence type="ECO:0000313" key="8">
    <source>
        <dbReference type="Proteomes" id="UP001168098"/>
    </source>
</evidence>
<dbReference type="InterPro" id="IPR000109">
    <property type="entry name" value="POT_fam"/>
</dbReference>
<evidence type="ECO:0000256" key="4">
    <source>
        <dbReference type="ARBA" id="ARBA00022989"/>
    </source>
</evidence>
<comment type="caution">
    <text evidence="7">The sequence shown here is derived from an EMBL/GenBank/DDBJ whole genome shotgun (WGS) entry which is preliminary data.</text>
</comment>
<dbReference type="Pfam" id="PF00854">
    <property type="entry name" value="PTR2"/>
    <property type="match status" value="1"/>
</dbReference>
<keyword evidence="8" id="KW-1185">Reference proteome</keyword>